<name>A0A059BYR4_EUCGR</name>
<feature type="compositionally biased region" description="Basic and acidic residues" evidence="2">
    <location>
        <begin position="355"/>
        <end position="370"/>
    </location>
</feature>
<dbReference type="GO" id="GO:0046872">
    <property type="term" value="F:metal ion binding"/>
    <property type="evidence" value="ECO:0007669"/>
    <property type="project" value="UniProtKB-KW"/>
</dbReference>
<feature type="binding site" evidence="1">
    <location>
        <position position="342"/>
    </location>
    <ligand>
        <name>Zn(2+)</name>
        <dbReference type="ChEBI" id="CHEBI:29105"/>
    </ligand>
</feature>
<feature type="compositionally biased region" description="Low complexity" evidence="2">
    <location>
        <begin position="23"/>
        <end position="41"/>
    </location>
</feature>
<evidence type="ECO:0000256" key="2">
    <source>
        <dbReference type="SAM" id="MobiDB-lite"/>
    </source>
</evidence>
<organism evidence="3">
    <name type="scientific">Eucalyptus grandis</name>
    <name type="common">Flooded gum</name>
    <dbReference type="NCBI Taxonomy" id="71139"/>
    <lineage>
        <taxon>Eukaryota</taxon>
        <taxon>Viridiplantae</taxon>
        <taxon>Streptophyta</taxon>
        <taxon>Embryophyta</taxon>
        <taxon>Tracheophyta</taxon>
        <taxon>Spermatophyta</taxon>
        <taxon>Magnoliopsida</taxon>
        <taxon>eudicotyledons</taxon>
        <taxon>Gunneridae</taxon>
        <taxon>Pentapetalae</taxon>
        <taxon>rosids</taxon>
        <taxon>malvids</taxon>
        <taxon>Myrtales</taxon>
        <taxon>Myrtaceae</taxon>
        <taxon>Myrtoideae</taxon>
        <taxon>Eucalypteae</taxon>
        <taxon>Eucalyptus</taxon>
    </lineage>
</organism>
<feature type="binding site" evidence="1">
    <location>
        <position position="338"/>
    </location>
    <ligand>
        <name>Zn(2+)</name>
        <dbReference type="ChEBI" id="CHEBI:29105"/>
    </ligand>
</feature>
<dbReference type="Gene3D" id="1.10.340.30">
    <property type="entry name" value="Hypothetical protein, domain 2"/>
    <property type="match status" value="1"/>
</dbReference>
<feature type="compositionally biased region" description="Basic and acidic residues" evidence="2">
    <location>
        <begin position="379"/>
        <end position="389"/>
    </location>
</feature>
<feature type="binding site" evidence="1">
    <location>
        <position position="180"/>
    </location>
    <ligand>
        <name>Zn(2+)</name>
        <dbReference type="ChEBI" id="CHEBI:29105"/>
    </ligand>
</feature>
<dbReference type="AlphaFoldDB" id="A0A059BYR4"/>
<sequence>MSGPPRVRSTNVFEPEIRPVLRPAANNAPMANANALKPASKPSKKPDKPPQKSEPKDKKAISTPPVSQNSGAAKALMQHQELAMGPKSAMSASCSSDASSSDSSQSQTSSGRMVTGRRTSVAVRKKKCSAKADRTYSTEVDTVEKVGDDGGLVDTLDGLEIKKRCSWVTPNTDPNYAAFHDEEWGFPVHDDRRLFELLCLSGALAELSWPAILIKRHIFREVFLDFDPVSVSKLNEKKATAPGSPALSLLSEPKLRAIIENARQMCKVIEEFGSFDKYIWSFVNQNPLVSHFKYSRQVPVKTSKAEFISKELIKRGFRSVSPTVVYSFMQVAGLTNDHLVSCFRFHECVALAEAREKDDRNGKDEKKKPSETSSLILPRAKDESSSPLK</sequence>
<feature type="region of interest" description="Disordered" evidence="2">
    <location>
        <begin position="355"/>
        <end position="389"/>
    </location>
</feature>
<gene>
    <name evidence="3" type="ORF">EUGRSUZ_F03956</name>
</gene>
<dbReference type="OMA" id="QSQFRYP"/>
<keyword evidence="1" id="KW-0479">Metal-binding</keyword>
<proteinExistence type="predicted"/>
<dbReference type="GO" id="GO:0008725">
    <property type="term" value="F:DNA-3-methyladenine glycosylase activity"/>
    <property type="evidence" value="ECO:0007669"/>
    <property type="project" value="InterPro"/>
</dbReference>
<dbReference type="Gramene" id="KCW70800">
    <property type="protein sequence ID" value="KCW70800"/>
    <property type="gene ID" value="EUGRSUZ_F03956"/>
</dbReference>
<dbReference type="Pfam" id="PF03352">
    <property type="entry name" value="Adenine_glyco"/>
    <property type="match status" value="1"/>
</dbReference>
<evidence type="ECO:0000256" key="1">
    <source>
        <dbReference type="PIRSR" id="PIRSR605019-1"/>
    </source>
</evidence>
<dbReference type="eggNOG" id="ENOG502QQTH">
    <property type="taxonomic scope" value="Eukaryota"/>
</dbReference>
<dbReference type="KEGG" id="egr:104450624"/>
<dbReference type="GO" id="GO:0006284">
    <property type="term" value="P:base-excision repair"/>
    <property type="evidence" value="ECO:0007669"/>
    <property type="project" value="InterPro"/>
</dbReference>
<dbReference type="EMBL" id="KK198758">
    <property type="protein sequence ID" value="KCW70800.1"/>
    <property type="molecule type" value="Genomic_DNA"/>
</dbReference>
<feature type="compositionally biased region" description="Basic and acidic residues" evidence="2">
    <location>
        <begin position="44"/>
        <end position="60"/>
    </location>
</feature>
<feature type="region of interest" description="Disordered" evidence="2">
    <location>
        <begin position="1"/>
        <end position="122"/>
    </location>
</feature>
<dbReference type="PANTHER" id="PTHR31116:SF5">
    <property type="entry name" value="OS06G0649800 PROTEIN"/>
    <property type="match status" value="1"/>
</dbReference>
<accession>A0A059BYR4</accession>
<keyword evidence="1" id="KW-0862">Zinc</keyword>
<dbReference type="InterPro" id="IPR005019">
    <property type="entry name" value="Adenine_glyco"/>
</dbReference>
<dbReference type="OrthoDB" id="3941538at2759"/>
<reference evidence="3" key="1">
    <citation type="submission" date="2013-07" db="EMBL/GenBank/DDBJ databases">
        <title>The genome of Eucalyptus grandis.</title>
        <authorList>
            <person name="Schmutz J."/>
            <person name="Hayes R."/>
            <person name="Myburg A."/>
            <person name="Tuskan G."/>
            <person name="Grattapaglia D."/>
            <person name="Rokhsar D.S."/>
        </authorList>
    </citation>
    <scope>NUCLEOTIDE SEQUENCE</scope>
    <source>
        <tissue evidence="3">Leaf extractions</tissue>
    </source>
</reference>
<dbReference type="InterPro" id="IPR011257">
    <property type="entry name" value="DNA_glycosylase"/>
</dbReference>
<protein>
    <submittedName>
        <fullName evidence="3">Uncharacterized protein</fullName>
    </submittedName>
</protein>
<dbReference type="PANTHER" id="PTHR31116">
    <property type="entry name" value="OS04G0501200 PROTEIN"/>
    <property type="match status" value="1"/>
</dbReference>
<dbReference type="InParanoid" id="A0A059BYR4"/>
<feature type="binding site" evidence="1">
    <location>
        <position position="165"/>
    </location>
    <ligand>
        <name>Zn(2+)</name>
        <dbReference type="ChEBI" id="CHEBI:29105"/>
    </ligand>
</feature>
<evidence type="ECO:0000313" key="3">
    <source>
        <dbReference type="EMBL" id="KCW70800.1"/>
    </source>
</evidence>
<dbReference type="SUPFAM" id="SSF48150">
    <property type="entry name" value="DNA-glycosylase"/>
    <property type="match status" value="1"/>
</dbReference>
<feature type="compositionally biased region" description="Low complexity" evidence="2">
    <location>
        <begin position="88"/>
        <end position="110"/>
    </location>
</feature>